<comment type="caution">
    <text evidence="8">The sequence shown here is derived from an EMBL/GenBank/DDBJ whole genome shotgun (WGS) entry which is preliminary data.</text>
</comment>
<dbReference type="InterPro" id="IPR042106">
    <property type="entry name" value="Nuo/plastoQ_OxRdtase_6_NuoJ"/>
</dbReference>
<evidence type="ECO:0000256" key="1">
    <source>
        <dbReference type="ARBA" id="ARBA00004651"/>
    </source>
</evidence>
<protein>
    <submittedName>
        <fullName evidence="8">DUF4040 domain-containing protein</fullName>
    </submittedName>
</protein>
<keyword evidence="3 6" id="KW-0812">Transmembrane</keyword>
<keyword evidence="5 6" id="KW-0472">Membrane</keyword>
<proteinExistence type="predicted"/>
<evidence type="ECO:0000259" key="7">
    <source>
        <dbReference type="Pfam" id="PF13244"/>
    </source>
</evidence>
<evidence type="ECO:0000313" key="8">
    <source>
        <dbReference type="EMBL" id="HBT49273.1"/>
    </source>
</evidence>
<evidence type="ECO:0000256" key="2">
    <source>
        <dbReference type="ARBA" id="ARBA00022475"/>
    </source>
</evidence>
<dbReference type="RefSeq" id="WP_003868485.1">
    <property type="nucleotide sequence ID" value="NZ_DOLB01000089.1"/>
</dbReference>
<evidence type="ECO:0000256" key="6">
    <source>
        <dbReference type="SAM" id="Phobius"/>
    </source>
</evidence>
<dbReference type="InterPro" id="IPR025383">
    <property type="entry name" value="MrpA_C/MbhD"/>
</dbReference>
<evidence type="ECO:0000256" key="5">
    <source>
        <dbReference type="ARBA" id="ARBA00023136"/>
    </source>
</evidence>
<sequence>MRWLEEAFNLLLLVILILCSLVVYIKKEIISAVVIFSIYSFVMAIVWLELKAPDLAITEAAVGAGITTILFVIAIKRMGGRWD</sequence>
<feature type="domain" description="MrpA C-terminal/MbhD" evidence="7">
    <location>
        <begin position="14"/>
        <end position="78"/>
    </location>
</feature>
<dbReference type="Pfam" id="PF13244">
    <property type="entry name" value="MbhD"/>
    <property type="match status" value="1"/>
</dbReference>
<feature type="transmembrane region" description="Helical" evidence="6">
    <location>
        <begin position="56"/>
        <end position="75"/>
    </location>
</feature>
<evidence type="ECO:0000256" key="4">
    <source>
        <dbReference type="ARBA" id="ARBA00022989"/>
    </source>
</evidence>
<dbReference type="AlphaFoldDB" id="A0A124FCG1"/>
<evidence type="ECO:0000313" key="9">
    <source>
        <dbReference type="Proteomes" id="UP000264445"/>
    </source>
</evidence>
<dbReference type="GO" id="GO:0005886">
    <property type="term" value="C:plasma membrane"/>
    <property type="evidence" value="ECO:0007669"/>
    <property type="project" value="UniProtKB-SubCell"/>
</dbReference>
<feature type="transmembrane region" description="Helical" evidence="6">
    <location>
        <begin position="32"/>
        <end position="50"/>
    </location>
</feature>
<dbReference type="Gene3D" id="1.20.120.1200">
    <property type="entry name" value="NADH-ubiquinone/plastoquinone oxidoreductase chain 6, subunit NuoJ"/>
    <property type="match status" value="1"/>
</dbReference>
<gene>
    <name evidence="8" type="ORF">DEA61_05510</name>
</gene>
<name>A0A124FCG1_9THEO</name>
<reference evidence="8 9" key="1">
    <citation type="journal article" date="2018" name="Nat. Biotechnol.">
        <title>A standardized bacterial taxonomy based on genome phylogeny substantially revises the tree of life.</title>
        <authorList>
            <person name="Parks D.H."/>
            <person name="Chuvochina M."/>
            <person name="Waite D.W."/>
            <person name="Rinke C."/>
            <person name="Skarshewski A."/>
            <person name="Chaumeil P.A."/>
            <person name="Hugenholtz P."/>
        </authorList>
    </citation>
    <scope>NUCLEOTIDE SEQUENCE [LARGE SCALE GENOMIC DNA]</scope>
    <source>
        <strain evidence="8">UBA12544</strain>
    </source>
</reference>
<dbReference type="Proteomes" id="UP000264445">
    <property type="component" value="Unassembled WGS sequence"/>
</dbReference>
<keyword evidence="4 6" id="KW-1133">Transmembrane helix</keyword>
<dbReference type="EMBL" id="DOLB01000089">
    <property type="protein sequence ID" value="HBT49273.1"/>
    <property type="molecule type" value="Genomic_DNA"/>
</dbReference>
<comment type="subcellular location">
    <subcellularLocation>
        <location evidence="1">Cell membrane</location>
        <topology evidence="1">Multi-pass membrane protein</topology>
    </subcellularLocation>
</comment>
<organism evidence="8 9">
    <name type="scientific">Caldanaerobacter subterraneus</name>
    <dbReference type="NCBI Taxonomy" id="911092"/>
    <lineage>
        <taxon>Bacteria</taxon>
        <taxon>Bacillati</taxon>
        <taxon>Bacillota</taxon>
        <taxon>Clostridia</taxon>
        <taxon>Thermoanaerobacterales</taxon>
        <taxon>Thermoanaerobacteraceae</taxon>
        <taxon>Caldanaerobacter</taxon>
    </lineage>
</organism>
<accession>A0A124FCG1</accession>
<keyword evidence="2" id="KW-1003">Cell membrane</keyword>
<feature type="transmembrane region" description="Helical" evidence="6">
    <location>
        <begin position="6"/>
        <end position="25"/>
    </location>
</feature>
<evidence type="ECO:0000256" key="3">
    <source>
        <dbReference type="ARBA" id="ARBA00022692"/>
    </source>
</evidence>